<feature type="transmembrane region" description="Helical" evidence="1">
    <location>
        <begin position="47"/>
        <end position="78"/>
    </location>
</feature>
<organism evidence="2 3">
    <name type="scientific">Flammeovirga aprica JL-4</name>
    <dbReference type="NCBI Taxonomy" id="694437"/>
    <lineage>
        <taxon>Bacteria</taxon>
        <taxon>Pseudomonadati</taxon>
        <taxon>Bacteroidota</taxon>
        <taxon>Cytophagia</taxon>
        <taxon>Cytophagales</taxon>
        <taxon>Flammeovirgaceae</taxon>
        <taxon>Flammeovirga</taxon>
    </lineage>
</organism>
<sequence>MEPYYLNNIQNKESVYLFSGAINIGFGLFLVEFLSRKQAKPLFDHPYKYFLIGVFSIFFTLASFSSTGTIIGVIQLNFLENQSYLLALIPVLILCLGLILPIGFLVYFLDKKITKIKEHKTTRIVQSIIGGAMIVTTIVRLFL</sequence>
<dbReference type="EMBL" id="JABANE010000035">
    <property type="protein sequence ID" value="NME69132.1"/>
    <property type="molecule type" value="Genomic_DNA"/>
</dbReference>
<feature type="transmembrane region" description="Helical" evidence="1">
    <location>
        <begin position="15"/>
        <end position="35"/>
    </location>
</feature>
<dbReference type="Proteomes" id="UP000576082">
    <property type="component" value="Unassembled WGS sequence"/>
</dbReference>
<reference evidence="2 3" key="1">
    <citation type="submission" date="2020-04" db="EMBL/GenBank/DDBJ databases">
        <title>Flammeovirga sp. SR4, a novel species isolated from seawater.</title>
        <authorList>
            <person name="Wang X."/>
        </authorList>
    </citation>
    <scope>NUCLEOTIDE SEQUENCE [LARGE SCALE GENOMIC DNA]</scope>
    <source>
        <strain evidence="2 3">ATCC 23126</strain>
    </source>
</reference>
<gene>
    <name evidence="2" type="ORF">HHU12_14245</name>
</gene>
<dbReference type="AlphaFoldDB" id="A0A7X9X9V9"/>
<comment type="caution">
    <text evidence="2">The sequence shown here is derived from an EMBL/GenBank/DDBJ whole genome shotgun (WGS) entry which is preliminary data.</text>
</comment>
<feature type="transmembrane region" description="Helical" evidence="1">
    <location>
        <begin position="121"/>
        <end position="142"/>
    </location>
</feature>
<proteinExistence type="predicted"/>
<name>A0A7X9X9V9_9BACT</name>
<keyword evidence="1" id="KW-1133">Transmembrane helix</keyword>
<protein>
    <submittedName>
        <fullName evidence="2">Uncharacterized protein</fullName>
    </submittedName>
</protein>
<evidence type="ECO:0000313" key="3">
    <source>
        <dbReference type="Proteomes" id="UP000576082"/>
    </source>
</evidence>
<accession>A0A7X9X9V9</accession>
<feature type="transmembrane region" description="Helical" evidence="1">
    <location>
        <begin position="84"/>
        <end position="109"/>
    </location>
</feature>
<keyword evidence="1" id="KW-0472">Membrane</keyword>
<keyword evidence="3" id="KW-1185">Reference proteome</keyword>
<evidence type="ECO:0000256" key="1">
    <source>
        <dbReference type="SAM" id="Phobius"/>
    </source>
</evidence>
<evidence type="ECO:0000313" key="2">
    <source>
        <dbReference type="EMBL" id="NME69132.1"/>
    </source>
</evidence>
<keyword evidence="1" id="KW-0812">Transmembrane</keyword>